<feature type="compositionally biased region" description="Basic and acidic residues" evidence="3">
    <location>
        <begin position="193"/>
        <end position="214"/>
    </location>
</feature>
<feature type="region of interest" description="Disordered" evidence="3">
    <location>
        <begin position="185"/>
        <end position="263"/>
    </location>
</feature>
<dbReference type="Proteomes" id="UP001152797">
    <property type="component" value="Unassembled WGS sequence"/>
</dbReference>
<protein>
    <recommendedName>
        <fullName evidence="7">DNA (cytosine-5-)-methyltransferase</fullName>
    </recommendedName>
</protein>
<dbReference type="SUPFAM" id="SSF56349">
    <property type="entry name" value="DNA breaking-rejoining enzymes"/>
    <property type="match status" value="1"/>
</dbReference>
<dbReference type="GO" id="GO:0032259">
    <property type="term" value="P:methylation"/>
    <property type="evidence" value="ECO:0007669"/>
    <property type="project" value="UniProtKB-KW"/>
</dbReference>
<feature type="compositionally biased region" description="Basic and acidic residues" evidence="3">
    <location>
        <begin position="438"/>
        <end position="448"/>
    </location>
</feature>
<evidence type="ECO:0000313" key="6">
    <source>
        <dbReference type="Proteomes" id="UP001152797"/>
    </source>
</evidence>
<reference evidence="5" key="2">
    <citation type="submission" date="2024-04" db="EMBL/GenBank/DDBJ databases">
        <authorList>
            <person name="Chen Y."/>
            <person name="Shah S."/>
            <person name="Dougan E. K."/>
            <person name="Thang M."/>
            <person name="Chan C."/>
        </authorList>
    </citation>
    <scope>NUCLEOTIDE SEQUENCE [LARGE SCALE GENOMIC DNA]</scope>
</reference>
<keyword evidence="6" id="KW-1185">Reference proteome</keyword>
<feature type="compositionally biased region" description="Basic residues" evidence="3">
    <location>
        <begin position="228"/>
        <end position="245"/>
    </location>
</feature>
<gene>
    <name evidence="4" type="ORF">C1SCF055_LOCUS7051</name>
</gene>
<evidence type="ECO:0000256" key="1">
    <source>
        <dbReference type="ARBA" id="ARBA00022603"/>
    </source>
</evidence>
<dbReference type="EMBL" id="CAMXCT030000455">
    <property type="protein sequence ID" value="CAL4766381.1"/>
    <property type="molecule type" value="Genomic_DNA"/>
</dbReference>
<dbReference type="GO" id="GO:0003677">
    <property type="term" value="F:DNA binding"/>
    <property type="evidence" value="ECO:0007669"/>
    <property type="project" value="InterPro"/>
</dbReference>
<evidence type="ECO:0000256" key="3">
    <source>
        <dbReference type="SAM" id="MobiDB-lite"/>
    </source>
</evidence>
<dbReference type="Gene3D" id="3.40.50.150">
    <property type="entry name" value="Vaccinia Virus protein VP39"/>
    <property type="match status" value="1"/>
</dbReference>
<dbReference type="InterPro" id="IPR029063">
    <property type="entry name" value="SAM-dependent_MTases_sf"/>
</dbReference>
<dbReference type="Pfam" id="PF00145">
    <property type="entry name" value="DNA_methylase"/>
    <property type="match status" value="1"/>
</dbReference>
<dbReference type="OrthoDB" id="2020354at2759"/>
<evidence type="ECO:0000256" key="2">
    <source>
        <dbReference type="ARBA" id="ARBA00022679"/>
    </source>
</evidence>
<feature type="region of interest" description="Disordered" evidence="3">
    <location>
        <begin position="424"/>
        <end position="448"/>
    </location>
</feature>
<reference evidence="4" key="1">
    <citation type="submission" date="2022-10" db="EMBL/GenBank/DDBJ databases">
        <authorList>
            <person name="Chen Y."/>
            <person name="Dougan E. K."/>
            <person name="Chan C."/>
            <person name="Rhodes N."/>
            <person name="Thang M."/>
        </authorList>
    </citation>
    <scope>NUCLEOTIDE SEQUENCE</scope>
</reference>
<dbReference type="InterPro" id="IPR011010">
    <property type="entry name" value="DNA_brk_join_enz"/>
</dbReference>
<keyword evidence="1" id="KW-0489">Methyltransferase</keyword>
<dbReference type="InterPro" id="IPR001525">
    <property type="entry name" value="C5_MeTfrase"/>
</dbReference>
<evidence type="ECO:0008006" key="7">
    <source>
        <dbReference type="Google" id="ProtNLM"/>
    </source>
</evidence>
<accession>A0A9P1FJ57</accession>
<dbReference type="GO" id="GO:0008168">
    <property type="term" value="F:methyltransferase activity"/>
    <property type="evidence" value="ECO:0007669"/>
    <property type="project" value="UniProtKB-KW"/>
</dbReference>
<organism evidence="4">
    <name type="scientific">Cladocopium goreaui</name>
    <dbReference type="NCBI Taxonomy" id="2562237"/>
    <lineage>
        <taxon>Eukaryota</taxon>
        <taxon>Sar</taxon>
        <taxon>Alveolata</taxon>
        <taxon>Dinophyceae</taxon>
        <taxon>Suessiales</taxon>
        <taxon>Symbiodiniaceae</taxon>
        <taxon>Cladocopium</taxon>
    </lineage>
</organism>
<dbReference type="SUPFAM" id="SSF53335">
    <property type="entry name" value="S-adenosyl-L-methionine-dependent methyltransferases"/>
    <property type="match status" value="1"/>
</dbReference>
<evidence type="ECO:0000313" key="4">
    <source>
        <dbReference type="EMBL" id="CAI3979069.1"/>
    </source>
</evidence>
<dbReference type="EMBL" id="CAMXCT020000455">
    <property type="protein sequence ID" value="CAL1132444.1"/>
    <property type="molecule type" value="Genomic_DNA"/>
</dbReference>
<keyword evidence="2" id="KW-0808">Transferase</keyword>
<dbReference type="EMBL" id="CAMXCT010000455">
    <property type="protein sequence ID" value="CAI3979069.1"/>
    <property type="molecule type" value="Genomic_DNA"/>
</dbReference>
<name>A0A9P1FJ57_9DINO</name>
<comment type="caution">
    <text evidence="4">The sequence shown here is derived from an EMBL/GenBank/DDBJ whole genome shotgun (WGS) entry which is preliminary data.</text>
</comment>
<proteinExistence type="predicted"/>
<evidence type="ECO:0000313" key="5">
    <source>
        <dbReference type="EMBL" id="CAL1132444.1"/>
    </source>
</evidence>
<sequence>MERLYQRGSSLGLTTSEVDKALTLGRSSQELAWVKGRRELFEEERILEYECYDNNWHGQGRAVLTLKSWEDAEAGLFTGSHGPSSDGYYGWFAEHQMGLENGLYNLCDCEAAHCRVRKKRGDGRELIHVDTWRLLTPAAMVGTGYLKGMGLQLAEAALASAARDKKANTPGLGSGLDALLAAHEDEAPPPNVDKGRADARSRSPKRRESMKEYLMKQANKHGEAVAPSKKKKKEDRKARSHKKRRASSDTSSGERSDSSSFQLTPARGGIELWRVAQKKPGRLTRLALDEMTRYLTDKVESADLETKWAGQRAGAYLSQIILAAHPSMTLRMQRELQTISVTLDHLLAGRLAQGSDTLTQRLKACETALLEGNWLTARHLELIPPAAASLVRAEEREMAAKQELKAAKLKESLRKEIKAQADQAAQRKAALRGGPGEGVDHKAAKVKETPKKVREVLESLKSNGGSHLTAAQMAQYILLQAVTLNGSFGRLLENALKPPWEQDVRQRNLMPLPLWPDVRDAMEEVLMVQKYKDEPGDWRWRGSTKTKASRPLRMQGLLLWHSLVVVSLNWLHSGGSLQDGVGPPAARASSQQEAALNRLWELVKVFVDDKPQKGGVPRTPNFDWEQELGQLRVSCTGEVVEKAQALTLEQILPGLPTPNHGGLVDILEVVDDKLRQRLLRPDLMLREVIEEVPQPRVMCEDGEWPKVVKALYERHLVVPVNTRPSVRGELLVSGDDLTAAFYLFRLPPTWPQYLVLRKPVPWNIFEPDRPGETLVGLAVLPMGWSSADEWWGIPTNGAKAIERSRHAERLGAVLDGKNGLLRVSTKRSLELMSLGAWLRRQKKVKRVGLQIYAGKAVHILQFRRCLFSVLQEVFKVIAQSQDMVRASTALYDAMLVLESLLPVVASDLKAKIDPVVTASDASETGGGACYASRLSRLGVEELDKMMEEEDVEEALLSDDFRDVGQKIVVVDLFAGIGGLDRALPWFTVAVESDPDCRRRLRRRFPGLELCADIKKVDRDQVKQWLRKIPDANGVIVGGGSPCQGLSKLSVDRRHLDDERSALFHDAVRVMKLVKEEASLEGMWCVRFLENVVPDDEDIRIMSKELDLRPLLVDSKHLSRARRPRLFWLSIDLIAHQEVEIHQHELFDEVWYGAATEPMHAVLSQGCRCAAIGNAFHAVAVAALFDHALWSFGVKPLVGHHEIVEARAEEIKREAQKVVEPSQEISLDPAPTEGDSDGESVEEHINVLELRALVHTVEWRLRRKSFNGTRFLHLADSQVTLSVAVKGRSSSHKLNRLLRRLGAMCTGRAAPIKAKPKRRQEETWSIVAASCPAPNENKVELASRATPLSPELVFSLAGQCFKWKQPRLGWLLILGFSGFLRTSELLNLKKKEVVGADKASCSEAVLLLENTKGTKRNFLPLDKALGLDNMGYMPYRLRRGGVTSAYRQGVPMDMLVTQGRWQHLPTARIYIDAGVQAMTQITLPTSAQTRCKAMRAFFISVSQEGTRGNKNLALT</sequence>